<keyword evidence="2" id="KW-0378">Hydrolase</keyword>
<evidence type="ECO:0000259" key="3">
    <source>
        <dbReference type="Pfam" id="PF03061"/>
    </source>
</evidence>
<dbReference type="SUPFAM" id="SSF54637">
    <property type="entry name" value="Thioesterase/thiol ester dehydrase-isomerase"/>
    <property type="match status" value="1"/>
</dbReference>
<name>A0ABV7EU53_9GAMM</name>
<dbReference type="EMBL" id="JBHRSS010000008">
    <property type="protein sequence ID" value="MFC3105388.1"/>
    <property type="molecule type" value="Genomic_DNA"/>
</dbReference>
<dbReference type="InterPro" id="IPR029069">
    <property type="entry name" value="HotDog_dom_sf"/>
</dbReference>
<dbReference type="PROSITE" id="PS01328">
    <property type="entry name" value="4HBCOA_THIOESTERASE"/>
    <property type="match status" value="1"/>
</dbReference>
<dbReference type="PANTHER" id="PTHR31793:SF37">
    <property type="entry name" value="ACYL-COA THIOESTER HYDROLASE YBGC"/>
    <property type="match status" value="1"/>
</dbReference>
<dbReference type="InterPro" id="IPR006683">
    <property type="entry name" value="Thioestr_dom"/>
</dbReference>
<gene>
    <name evidence="4" type="primary">ybgC</name>
    <name evidence="4" type="ORF">ACFOSU_16050</name>
</gene>
<dbReference type="InterPro" id="IPR008272">
    <property type="entry name" value="HB-CoA_thioesterase_AS"/>
</dbReference>
<dbReference type="InterPro" id="IPR050563">
    <property type="entry name" value="4-hydroxybenzoyl-CoA_TE"/>
</dbReference>
<organism evidence="4 5">
    <name type="scientific">Salinisphaera aquimarina</name>
    <dbReference type="NCBI Taxonomy" id="2094031"/>
    <lineage>
        <taxon>Bacteria</taxon>
        <taxon>Pseudomonadati</taxon>
        <taxon>Pseudomonadota</taxon>
        <taxon>Gammaproteobacteria</taxon>
        <taxon>Salinisphaerales</taxon>
        <taxon>Salinisphaeraceae</taxon>
        <taxon>Salinisphaera</taxon>
    </lineage>
</organism>
<dbReference type="InterPro" id="IPR006684">
    <property type="entry name" value="YbgC/YbaW"/>
</dbReference>
<protein>
    <submittedName>
        <fullName evidence="4">Tol-pal system-associated acyl-CoA thioesterase</fullName>
    </submittedName>
</protein>
<dbReference type="InterPro" id="IPR014166">
    <property type="entry name" value="Tol-Pal_acyl-CoA_thioesterase"/>
</dbReference>
<evidence type="ECO:0000256" key="1">
    <source>
        <dbReference type="ARBA" id="ARBA00005953"/>
    </source>
</evidence>
<dbReference type="CDD" id="cd00586">
    <property type="entry name" value="4HBT"/>
    <property type="match status" value="1"/>
</dbReference>
<proteinExistence type="inferred from homology"/>
<dbReference type="Proteomes" id="UP001595462">
    <property type="component" value="Unassembled WGS sequence"/>
</dbReference>
<reference evidence="5" key="1">
    <citation type="journal article" date="2019" name="Int. J. Syst. Evol. Microbiol.">
        <title>The Global Catalogue of Microorganisms (GCM) 10K type strain sequencing project: providing services to taxonomists for standard genome sequencing and annotation.</title>
        <authorList>
            <consortium name="The Broad Institute Genomics Platform"/>
            <consortium name="The Broad Institute Genome Sequencing Center for Infectious Disease"/>
            <person name="Wu L."/>
            <person name="Ma J."/>
        </authorList>
    </citation>
    <scope>NUCLEOTIDE SEQUENCE [LARGE SCALE GENOMIC DNA]</scope>
    <source>
        <strain evidence="5">KCTC 52640</strain>
    </source>
</reference>
<dbReference type="Gene3D" id="3.10.129.10">
    <property type="entry name" value="Hotdog Thioesterase"/>
    <property type="match status" value="1"/>
</dbReference>
<evidence type="ECO:0000313" key="4">
    <source>
        <dbReference type="EMBL" id="MFC3105388.1"/>
    </source>
</evidence>
<dbReference type="NCBIfam" id="TIGR00051">
    <property type="entry name" value="YbgC/FadM family acyl-CoA thioesterase"/>
    <property type="match status" value="1"/>
</dbReference>
<dbReference type="NCBIfam" id="TIGR02799">
    <property type="entry name" value="thio_ybgC"/>
    <property type="match status" value="1"/>
</dbReference>
<sequence>MTDAQTSPDSDDSLCTQVRVFYEDTDASGVVYHANYLKYMERARTLWLEARGGSHRVLASEQGIAFTLADANIMFRSPARLDDTLDVSATVVERRRVRIVFAQEIHCEGRLLIKARFTVACVRLSDFKPRALPAVLLKEIE</sequence>
<comment type="similarity">
    <text evidence="1">Belongs to the 4-hydroxybenzoyl-CoA thioesterase family.</text>
</comment>
<dbReference type="Pfam" id="PF03061">
    <property type="entry name" value="4HBT"/>
    <property type="match status" value="1"/>
</dbReference>
<keyword evidence="5" id="KW-1185">Reference proteome</keyword>
<evidence type="ECO:0000313" key="5">
    <source>
        <dbReference type="Proteomes" id="UP001595462"/>
    </source>
</evidence>
<accession>A0ABV7EU53</accession>
<evidence type="ECO:0000256" key="2">
    <source>
        <dbReference type="ARBA" id="ARBA00022801"/>
    </source>
</evidence>
<dbReference type="RefSeq" id="WP_380690943.1">
    <property type="nucleotide sequence ID" value="NZ_JBHRSS010000008.1"/>
</dbReference>
<feature type="domain" description="Thioesterase" evidence="3">
    <location>
        <begin position="29"/>
        <end position="112"/>
    </location>
</feature>
<comment type="caution">
    <text evidence="4">The sequence shown here is derived from an EMBL/GenBank/DDBJ whole genome shotgun (WGS) entry which is preliminary data.</text>
</comment>
<dbReference type="PANTHER" id="PTHR31793">
    <property type="entry name" value="4-HYDROXYBENZOYL-COA THIOESTERASE FAMILY MEMBER"/>
    <property type="match status" value="1"/>
</dbReference>
<dbReference type="PIRSF" id="PIRSF003230">
    <property type="entry name" value="YbgC"/>
    <property type="match status" value="1"/>
</dbReference>